<dbReference type="NCBIfam" id="TIGR00621">
    <property type="entry name" value="ssb"/>
    <property type="match status" value="1"/>
</dbReference>
<dbReference type="InterPro" id="IPR011344">
    <property type="entry name" value="ssDNA-bd"/>
</dbReference>
<dbReference type="InterPro" id="IPR012340">
    <property type="entry name" value="NA-bd_OB-fold"/>
</dbReference>
<comment type="caution">
    <text evidence="2">Lacks conserved residue(s) required for the propagation of feature annotation.</text>
</comment>
<evidence type="ECO:0000256" key="1">
    <source>
        <dbReference type="ARBA" id="ARBA00023125"/>
    </source>
</evidence>
<comment type="caution">
    <text evidence="5">The sequence shown here is derived from an EMBL/GenBank/DDBJ whole genome shotgun (WGS) entry which is preliminary data.</text>
</comment>
<dbReference type="AlphaFoldDB" id="A0A937XFS2"/>
<evidence type="ECO:0000256" key="2">
    <source>
        <dbReference type="HAMAP-Rule" id="MF_00984"/>
    </source>
</evidence>
<protein>
    <recommendedName>
        <fullName evidence="2 3">Single-stranded DNA-binding protein</fullName>
        <shortName evidence="2">SSB</shortName>
    </recommendedName>
</protein>
<reference evidence="5" key="1">
    <citation type="submission" date="2019-03" db="EMBL/GenBank/DDBJ databases">
        <title>Lake Tanganyika Metagenome-Assembled Genomes (MAGs).</title>
        <authorList>
            <person name="Tran P."/>
        </authorList>
    </citation>
    <scope>NUCLEOTIDE SEQUENCE</scope>
    <source>
        <strain evidence="5">K_DeepCast_150m_m2_040</strain>
    </source>
</reference>
<dbReference type="Proteomes" id="UP000779900">
    <property type="component" value="Unassembled WGS sequence"/>
</dbReference>
<dbReference type="CDD" id="cd04496">
    <property type="entry name" value="SSB_OBF"/>
    <property type="match status" value="1"/>
</dbReference>
<gene>
    <name evidence="5" type="ORF">FJY68_02995</name>
</gene>
<dbReference type="Pfam" id="PF00436">
    <property type="entry name" value="SSB"/>
    <property type="match status" value="1"/>
</dbReference>
<sequence>MADPERGGQRNPGTPIRLGNLNVVILLGRVTMDPDLRYTPSGAPVLGFRIAVDRVWRDKATDEWKREASFFQVNLWGQSAERLSKTMRKGSAVLVEGQLRSRSWEGKDGEKRSVVEINANRTQVLDKTEFASGPGAGPVEEEPDIPKDQLDDIPF</sequence>
<feature type="compositionally biased region" description="Basic and acidic residues" evidence="4">
    <location>
        <begin position="144"/>
        <end position="155"/>
    </location>
</feature>
<accession>A0A937XFS2</accession>
<feature type="region of interest" description="Disordered" evidence="4">
    <location>
        <begin position="125"/>
        <end position="155"/>
    </location>
</feature>
<evidence type="ECO:0000256" key="4">
    <source>
        <dbReference type="SAM" id="MobiDB-lite"/>
    </source>
</evidence>
<dbReference type="InterPro" id="IPR000424">
    <property type="entry name" value="Primosome_PriB/ssb"/>
</dbReference>
<evidence type="ECO:0000256" key="3">
    <source>
        <dbReference type="RuleBase" id="RU000524"/>
    </source>
</evidence>
<dbReference type="PANTHER" id="PTHR10302">
    <property type="entry name" value="SINGLE-STRANDED DNA-BINDING PROTEIN"/>
    <property type="match status" value="1"/>
</dbReference>
<proteinExistence type="inferred from homology"/>
<evidence type="ECO:0000313" key="5">
    <source>
        <dbReference type="EMBL" id="MBM3330803.1"/>
    </source>
</evidence>
<evidence type="ECO:0000313" key="6">
    <source>
        <dbReference type="Proteomes" id="UP000779900"/>
    </source>
</evidence>
<dbReference type="PANTHER" id="PTHR10302:SF27">
    <property type="entry name" value="SINGLE-STRANDED DNA-BINDING PROTEIN"/>
    <property type="match status" value="1"/>
</dbReference>
<keyword evidence="1 2" id="KW-0238">DNA-binding</keyword>
<dbReference type="GO" id="GO:0009295">
    <property type="term" value="C:nucleoid"/>
    <property type="evidence" value="ECO:0007669"/>
    <property type="project" value="TreeGrafter"/>
</dbReference>
<name>A0A937XFS2_UNCW3</name>
<dbReference type="GO" id="GO:0003697">
    <property type="term" value="F:single-stranded DNA binding"/>
    <property type="evidence" value="ECO:0007669"/>
    <property type="project" value="UniProtKB-UniRule"/>
</dbReference>
<dbReference type="GO" id="GO:0006260">
    <property type="term" value="P:DNA replication"/>
    <property type="evidence" value="ECO:0007669"/>
    <property type="project" value="InterPro"/>
</dbReference>
<dbReference type="EMBL" id="VGIR01000011">
    <property type="protein sequence ID" value="MBM3330803.1"/>
    <property type="molecule type" value="Genomic_DNA"/>
</dbReference>
<dbReference type="HAMAP" id="MF_00984">
    <property type="entry name" value="SSB"/>
    <property type="match status" value="1"/>
</dbReference>
<dbReference type="SUPFAM" id="SSF50249">
    <property type="entry name" value="Nucleic acid-binding proteins"/>
    <property type="match status" value="1"/>
</dbReference>
<dbReference type="Gene3D" id="2.40.50.140">
    <property type="entry name" value="Nucleic acid-binding proteins"/>
    <property type="match status" value="1"/>
</dbReference>
<organism evidence="5 6">
    <name type="scientific">candidate division WOR-3 bacterium</name>
    <dbReference type="NCBI Taxonomy" id="2052148"/>
    <lineage>
        <taxon>Bacteria</taxon>
        <taxon>Bacteria division WOR-3</taxon>
    </lineage>
</organism>
<dbReference type="PROSITE" id="PS50935">
    <property type="entry name" value="SSB"/>
    <property type="match status" value="1"/>
</dbReference>
<comment type="subunit">
    <text evidence="2">Homotetramer.</text>
</comment>